<evidence type="ECO:0000313" key="1">
    <source>
        <dbReference type="EMBL" id="KAJ7418840.1"/>
    </source>
</evidence>
<accession>A0ABQ9DEJ7</accession>
<keyword evidence="2" id="KW-1185">Reference proteome</keyword>
<evidence type="ECO:0000313" key="2">
    <source>
        <dbReference type="Proteomes" id="UP001145742"/>
    </source>
</evidence>
<name>A0ABQ9DEJ7_9PASS</name>
<comment type="caution">
    <text evidence="1">The sequence shown here is derived from an EMBL/GenBank/DDBJ whole genome shotgun (WGS) entry which is preliminary data.</text>
</comment>
<organism evidence="1 2">
    <name type="scientific">Willisornis vidua</name>
    <name type="common">Xingu scale-backed antbird</name>
    <dbReference type="NCBI Taxonomy" id="1566151"/>
    <lineage>
        <taxon>Eukaryota</taxon>
        <taxon>Metazoa</taxon>
        <taxon>Chordata</taxon>
        <taxon>Craniata</taxon>
        <taxon>Vertebrata</taxon>
        <taxon>Euteleostomi</taxon>
        <taxon>Archelosauria</taxon>
        <taxon>Archosauria</taxon>
        <taxon>Dinosauria</taxon>
        <taxon>Saurischia</taxon>
        <taxon>Theropoda</taxon>
        <taxon>Coelurosauria</taxon>
        <taxon>Aves</taxon>
        <taxon>Neognathae</taxon>
        <taxon>Neoaves</taxon>
        <taxon>Telluraves</taxon>
        <taxon>Australaves</taxon>
        <taxon>Passeriformes</taxon>
        <taxon>Thamnophilidae</taxon>
        <taxon>Willisornis</taxon>
    </lineage>
</organism>
<reference evidence="1" key="1">
    <citation type="submission" date="2019-10" db="EMBL/GenBank/DDBJ databases">
        <authorList>
            <person name="Soares A.E.R."/>
            <person name="Aleixo A."/>
            <person name="Schneider P."/>
            <person name="Miyaki C.Y."/>
            <person name="Schneider M.P."/>
            <person name="Mello C."/>
            <person name="Vasconcelos A.T.R."/>
        </authorList>
    </citation>
    <scope>NUCLEOTIDE SEQUENCE</scope>
    <source>
        <tissue evidence="1">Muscle</tissue>
    </source>
</reference>
<proteinExistence type="predicted"/>
<protein>
    <submittedName>
        <fullName evidence="1">Uncharacterized protein</fullName>
    </submittedName>
</protein>
<sequence>MWKLKTGVTAKAFRESILTIEVKFGPNGDVNVANALVSLQETTEFTAKTVNVMIDSVKMQKAMSVGAMVSAPVADAFARTGGLETGASTQGIAA</sequence>
<gene>
    <name evidence="1" type="ORF">WISP_57340</name>
</gene>
<dbReference type="EMBL" id="WHWB01033574">
    <property type="protein sequence ID" value="KAJ7418840.1"/>
    <property type="molecule type" value="Genomic_DNA"/>
</dbReference>
<dbReference type="Proteomes" id="UP001145742">
    <property type="component" value="Unassembled WGS sequence"/>
</dbReference>